<proteinExistence type="predicted"/>
<feature type="region of interest" description="Disordered" evidence="1">
    <location>
        <begin position="1"/>
        <end position="173"/>
    </location>
</feature>
<sequence>MKGLMGRNLCPWTNKKTYPSANGTVQFDSASDIEVNVSETDNNVEEDPDYEASSSDEHETPSVEPSVVSQPQADTLPSKNVQKRRAGGGLRGGRRVGTWEKHRNQGGDDGRRRQGGIPKQEPHDESPRWSRGREGTWQMEHGGLPIETKLMVKETQAEPKELKSPSDTEGPGD</sequence>
<reference evidence="2 3" key="1">
    <citation type="submission" date="2018-10" db="EMBL/GenBank/DDBJ databases">
        <title>Genome assembly for a Yunnan-Guizhou Plateau 3E fish, Anabarilius grahami (Regan), and its evolutionary and genetic applications.</title>
        <authorList>
            <person name="Jiang W."/>
        </authorList>
    </citation>
    <scope>NUCLEOTIDE SEQUENCE [LARGE SCALE GENOMIC DNA]</scope>
    <source>
        <strain evidence="2">AG-KIZ</strain>
        <tissue evidence="2">Muscle</tissue>
    </source>
</reference>
<keyword evidence="3" id="KW-1185">Reference proteome</keyword>
<dbReference type="Proteomes" id="UP000281406">
    <property type="component" value="Unassembled WGS sequence"/>
</dbReference>
<feature type="compositionally biased region" description="Polar residues" evidence="1">
    <location>
        <begin position="14"/>
        <end position="29"/>
    </location>
</feature>
<accession>A0A3N0Z2Y8</accession>
<dbReference type="AlphaFoldDB" id="A0A3N0Z2Y8"/>
<protein>
    <submittedName>
        <fullName evidence="2">Uncharacterized protein</fullName>
    </submittedName>
</protein>
<organism evidence="2 3">
    <name type="scientific">Anabarilius grahami</name>
    <name type="common">Kanglang fish</name>
    <name type="synonym">Barilius grahami</name>
    <dbReference type="NCBI Taxonomy" id="495550"/>
    <lineage>
        <taxon>Eukaryota</taxon>
        <taxon>Metazoa</taxon>
        <taxon>Chordata</taxon>
        <taxon>Craniata</taxon>
        <taxon>Vertebrata</taxon>
        <taxon>Euteleostomi</taxon>
        <taxon>Actinopterygii</taxon>
        <taxon>Neopterygii</taxon>
        <taxon>Teleostei</taxon>
        <taxon>Ostariophysi</taxon>
        <taxon>Cypriniformes</taxon>
        <taxon>Xenocyprididae</taxon>
        <taxon>Xenocypridinae</taxon>
        <taxon>Xenocypridinae incertae sedis</taxon>
        <taxon>Anabarilius</taxon>
    </lineage>
</organism>
<evidence type="ECO:0000313" key="2">
    <source>
        <dbReference type="EMBL" id="ROL52885.1"/>
    </source>
</evidence>
<evidence type="ECO:0000256" key="1">
    <source>
        <dbReference type="SAM" id="MobiDB-lite"/>
    </source>
</evidence>
<feature type="compositionally biased region" description="Basic and acidic residues" evidence="1">
    <location>
        <begin position="120"/>
        <end position="134"/>
    </location>
</feature>
<feature type="compositionally biased region" description="Basic and acidic residues" evidence="1">
    <location>
        <begin position="150"/>
        <end position="166"/>
    </location>
</feature>
<gene>
    <name evidence="2" type="ORF">DPX16_8448</name>
</gene>
<feature type="compositionally biased region" description="Basic and acidic residues" evidence="1">
    <location>
        <begin position="97"/>
        <end position="112"/>
    </location>
</feature>
<feature type="compositionally biased region" description="Polar residues" evidence="1">
    <location>
        <begin position="67"/>
        <end position="80"/>
    </location>
</feature>
<comment type="caution">
    <text evidence="2">The sequence shown here is derived from an EMBL/GenBank/DDBJ whole genome shotgun (WGS) entry which is preliminary data.</text>
</comment>
<evidence type="ECO:0000313" key="3">
    <source>
        <dbReference type="Proteomes" id="UP000281406"/>
    </source>
</evidence>
<name>A0A3N0Z2Y8_ANAGA</name>
<dbReference type="EMBL" id="RJVU01014363">
    <property type="protein sequence ID" value="ROL52885.1"/>
    <property type="molecule type" value="Genomic_DNA"/>
</dbReference>